<dbReference type="Gene3D" id="3.40.50.150">
    <property type="entry name" value="Vaccinia Virus protein VP39"/>
    <property type="match status" value="1"/>
</dbReference>
<dbReference type="InterPro" id="IPR027417">
    <property type="entry name" value="P-loop_NTPase"/>
</dbReference>
<dbReference type="RefSeq" id="WP_110251913.1">
    <property type="nucleotide sequence ID" value="NZ_QJJR01000013.1"/>
</dbReference>
<name>A0A2V3W7Q4_9BACI</name>
<reference evidence="3 4" key="1">
    <citation type="submission" date="2018-05" db="EMBL/GenBank/DDBJ databases">
        <title>Genomic Encyclopedia of Type Strains, Phase IV (KMG-IV): sequencing the most valuable type-strain genomes for metagenomic binning, comparative biology and taxonomic classification.</title>
        <authorList>
            <person name="Goeker M."/>
        </authorList>
    </citation>
    <scope>NUCLEOTIDE SEQUENCE [LARGE SCALE GENOMIC DNA]</scope>
    <source>
        <strain evidence="3 4">DSM 22440</strain>
    </source>
</reference>
<dbReference type="Gene3D" id="3.40.50.300">
    <property type="entry name" value="P-loop containing nucleotide triphosphate hydrolases"/>
    <property type="match status" value="1"/>
</dbReference>
<dbReference type="CDD" id="cd02440">
    <property type="entry name" value="AdoMet_MTases"/>
    <property type="match status" value="1"/>
</dbReference>
<accession>A0A2V3W7Q4</accession>
<dbReference type="OrthoDB" id="9795864at2"/>
<dbReference type="PANTHER" id="PTHR43861">
    <property type="entry name" value="TRANS-ACONITATE 2-METHYLTRANSFERASE-RELATED"/>
    <property type="match status" value="1"/>
</dbReference>
<dbReference type="AlphaFoldDB" id="A0A2V3W7Q4"/>
<dbReference type="PANTHER" id="PTHR43861:SF1">
    <property type="entry name" value="TRANS-ACONITATE 2-METHYLTRANSFERASE"/>
    <property type="match status" value="1"/>
</dbReference>
<dbReference type="GO" id="GO:0032259">
    <property type="term" value="P:methylation"/>
    <property type="evidence" value="ECO:0007669"/>
    <property type="project" value="UniProtKB-KW"/>
</dbReference>
<protein>
    <submittedName>
        <fullName evidence="3">Trans-aconitate methyltransferase</fullName>
    </submittedName>
</protein>
<gene>
    <name evidence="3" type="ORF">DES38_1136</name>
</gene>
<evidence type="ECO:0000313" key="3">
    <source>
        <dbReference type="EMBL" id="PXW88275.1"/>
    </source>
</evidence>
<evidence type="ECO:0000313" key="4">
    <source>
        <dbReference type="Proteomes" id="UP000247922"/>
    </source>
</evidence>
<dbReference type="InterPro" id="IPR011646">
    <property type="entry name" value="KAP_P-loop"/>
</dbReference>
<dbReference type="Pfam" id="PF13847">
    <property type="entry name" value="Methyltransf_31"/>
    <property type="match status" value="1"/>
</dbReference>
<dbReference type="EMBL" id="QJJR01000013">
    <property type="protein sequence ID" value="PXW88275.1"/>
    <property type="molecule type" value="Genomic_DNA"/>
</dbReference>
<dbReference type="SUPFAM" id="SSF53335">
    <property type="entry name" value="S-adenosyl-L-methionine-dependent methyltransferases"/>
    <property type="match status" value="1"/>
</dbReference>
<organism evidence="3 4">
    <name type="scientific">Streptohalobacillus salinus</name>
    <dbReference type="NCBI Taxonomy" id="621096"/>
    <lineage>
        <taxon>Bacteria</taxon>
        <taxon>Bacillati</taxon>
        <taxon>Bacillota</taxon>
        <taxon>Bacilli</taxon>
        <taxon>Bacillales</taxon>
        <taxon>Bacillaceae</taxon>
        <taxon>Streptohalobacillus</taxon>
    </lineage>
</organism>
<dbReference type="GO" id="GO:0008168">
    <property type="term" value="F:methyltransferase activity"/>
    <property type="evidence" value="ECO:0007669"/>
    <property type="project" value="UniProtKB-KW"/>
</dbReference>
<sequence>MSFDLRDAPITSTEFDLLDTGSYADAISQFILNSKPPVTISVQGEWGCGKTSLLKMIEKKVNNPNATKYYESVWINTWEFFVNNTSDHACEQIILYILREITKQKNAKQSRTDIEDLKLNVKRYLNSAANITMDIAGVTEQTKKSTIDVFSDSRLTTVSQLRDSIEQTINRLVKTHNGLSSYGFVFYVDDLDRIDPVHAIRILEIIKNLFDIDHCVFILAIDYEIITRGLKEKYGEGDIQNEAAYRAYFDKLIQLPFSMPIKHYDSKRLIEKSLTEIGYFNTFPLSERDYNKFAVIVKKTINNNPRSWKRIANALFLSDIIDKQRGPVLTTKENRIINFVFVSLQIGYPKVYAYMMTYPGMLIDFLHDTDEHFITKLNHELKENLTEEALHDITAIFDLLKNLVNDFTASREIILNSATTSIEDLSQMKFKYDGRAYDKSSQTQYQQGSKLIDKLKLTRHANILDLGCGNGKTTIELYHAEPSNRIVAIDQSSSQIDIAIENRTAAKIPATAIDFQQLDALDLKEKEAFDLIFSNAALHWIIESKVMYTKIFEALKPNGTIAIHQGGAGSYRELHEVAYETLNELQQSDQFSNWQIPLFYPTKREMQDLLESVGFSSIKIESVESNGQEYSNLIENFSNASLLPYLQHIKSEDMKATFKRAFIERAKQKIDSVYTHRLYVFAEKGR</sequence>
<dbReference type="SUPFAM" id="SSF52540">
    <property type="entry name" value="P-loop containing nucleoside triphosphate hydrolases"/>
    <property type="match status" value="1"/>
</dbReference>
<dbReference type="InterPro" id="IPR025714">
    <property type="entry name" value="Methyltranfer_dom"/>
</dbReference>
<keyword evidence="4" id="KW-1185">Reference proteome</keyword>
<keyword evidence="3" id="KW-0808">Transferase</keyword>
<dbReference type="Proteomes" id="UP000247922">
    <property type="component" value="Unassembled WGS sequence"/>
</dbReference>
<feature type="domain" description="Methyltransferase" evidence="2">
    <location>
        <begin position="459"/>
        <end position="577"/>
    </location>
</feature>
<comment type="caution">
    <text evidence="3">The sequence shown here is derived from an EMBL/GenBank/DDBJ whole genome shotgun (WGS) entry which is preliminary data.</text>
</comment>
<evidence type="ECO:0000259" key="1">
    <source>
        <dbReference type="Pfam" id="PF07693"/>
    </source>
</evidence>
<feature type="domain" description="KAP NTPase" evidence="1">
    <location>
        <begin position="22"/>
        <end position="315"/>
    </location>
</feature>
<dbReference type="Pfam" id="PF07693">
    <property type="entry name" value="KAP_NTPase"/>
    <property type="match status" value="1"/>
</dbReference>
<dbReference type="InterPro" id="IPR029063">
    <property type="entry name" value="SAM-dependent_MTases_sf"/>
</dbReference>
<proteinExistence type="predicted"/>
<keyword evidence="3" id="KW-0489">Methyltransferase</keyword>
<evidence type="ECO:0000259" key="2">
    <source>
        <dbReference type="Pfam" id="PF13847"/>
    </source>
</evidence>